<dbReference type="EMBL" id="AGBW02008783">
    <property type="protein sequence ID" value="OWR52560.1"/>
    <property type="molecule type" value="Genomic_DNA"/>
</dbReference>
<keyword evidence="3" id="KW-1185">Reference proteome</keyword>
<dbReference type="AlphaFoldDB" id="A0A212FFQ7"/>
<evidence type="ECO:0000313" key="2">
    <source>
        <dbReference type="EMBL" id="OWR52560.1"/>
    </source>
</evidence>
<dbReference type="Proteomes" id="UP000007151">
    <property type="component" value="Unassembled WGS sequence"/>
</dbReference>
<protein>
    <submittedName>
        <fullName evidence="2">Uncharacterized protein</fullName>
    </submittedName>
</protein>
<dbReference type="InParanoid" id="A0A212FFQ7"/>
<gene>
    <name evidence="2" type="ORF">KGM_209782</name>
</gene>
<evidence type="ECO:0000256" key="1">
    <source>
        <dbReference type="SAM" id="MobiDB-lite"/>
    </source>
</evidence>
<organism evidence="2 3">
    <name type="scientific">Danaus plexippus plexippus</name>
    <dbReference type="NCBI Taxonomy" id="278856"/>
    <lineage>
        <taxon>Eukaryota</taxon>
        <taxon>Metazoa</taxon>
        <taxon>Ecdysozoa</taxon>
        <taxon>Arthropoda</taxon>
        <taxon>Hexapoda</taxon>
        <taxon>Insecta</taxon>
        <taxon>Pterygota</taxon>
        <taxon>Neoptera</taxon>
        <taxon>Endopterygota</taxon>
        <taxon>Lepidoptera</taxon>
        <taxon>Glossata</taxon>
        <taxon>Ditrysia</taxon>
        <taxon>Papilionoidea</taxon>
        <taxon>Nymphalidae</taxon>
        <taxon>Danainae</taxon>
        <taxon>Danaini</taxon>
        <taxon>Danaina</taxon>
        <taxon>Danaus</taxon>
        <taxon>Danaus</taxon>
    </lineage>
</organism>
<accession>A0A212FFQ7</accession>
<sequence length="337" mass="38217">MSTVNPPAQIQDPGSRKYGTDHFVYSDEVFGDDVAAYGLEKAIDYYNSFDIFPRSSVKNPLYRGISTPKIYMDQTSKSNHTKKIFQLVTKSIKHSKGLRRSIYEENLQDDALLKLIHLKIKNVNGHPAIEIKVVPETGKNKESRKTRRTNNNRNEETDYEGVDRDEAGYVNNYSDEVFIELVQNDTIVLNFDDNKINVSNTNNIKDEDLLLKSITNAEVSDKGTEINTKLYTLNLLSTGQLDEHRVTNRTDHTKKVERTTATYRSTRSGSNGTRLMTFLFNSIYKKNNKTEPPCNISTITTIEDSSEDEDTITHNPVDTLAGLLIQEATATNSYNII</sequence>
<evidence type="ECO:0000313" key="3">
    <source>
        <dbReference type="Proteomes" id="UP000007151"/>
    </source>
</evidence>
<reference evidence="2 3" key="1">
    <citation type="journal article" date="2011" name="Cell">
        <title>The monarch butterfly genome yields insights into long-distance migration.</title>
        <authorList>
            <person name="Zhan S."/>
            <person name="Merlin C."/>
            <person name="Boore J.L."/>
            <person name="Reppert S.M."/>
        </authorList>
    </citation>
    <scope>NUCLEOTIDE SEQUENCE [LARGE SCALE GENOMIC DNA]</scope>
    <source>
        <strain evidence="2">F-2</strain>
    </source>
</reference>
<name>A0A212FFQ7_DANPL</name>
<proteinExistence type="predicted"/>
<comment type="caution">
    <text evidence="2">The sequence shown here is derived from an EMBL/GenBank/DDBJ whole genome shotgun (WGS) entry which is preliminary data.</text>
</comment>
<feature type="region of interest" description="Disordered" evidence="1">
    <location>
        <begin position="135"/>
        <end position="158"/>
    </location>
</feature>
<dbReference type="KEGG" id="dpl:KGM_209782"/>